<accession>A0A4S4L817</accession>
<dbReference type="AlphaFoldDB" id="A0A4S4L817"/>
<keyword evidence="5 10" id="KW-0472">Membrane</keyword>
<keyword evidence="4" id="KW-0811">Translocation</keyword>
<protein>
    <recommendedName>
        <fullName evidence="7 10">Peroxisomal membrane protein PEX14</fullName>
    </recommendedName>
    <alternativeName>
        <fullName evidence="8 10">Peroxin-14</fullName>
    </alternativeName>
</protein>
<comment type="function">
    <text evidence="10">Component of the PEX13-PEX14 docking complex, a translocon channel that specifically mediates the import of peroxisomal cargo proteins bound to PEX5 receptor. The PEX13-PEX14 docking complex forms a large import pore which can be opened to a diameter of about 9 nm. Mechanistically, PEX5 receptor along with cargo proteins associates with the PEX14 subunit of the PEX13-PEX14 docking complex in the cytosol, leading to the insertion of the receptor into the organelle membrane with the concomitant translocation of the cargo into the peroxisome matrix.</text>
</comment>
<evidence type="ECO:0000256" key="1">
    <source>
        <dbReference type="ARBA" id="ARBA00005443"/>
    </source>
</evidence>
<evidence type="ECO:0000256" key="5">
    <source>
        <dbReference type="ARBA" id="ARBA00023136"/>
    </source>
</evidence>
<comment type="similarity">
    <text evidence="1 10">Belongs to the peroxin-14 family.</text>
</comment>
<evidence type="ECO:0000256" key="4">
    <source>
        <dbReference type="ARBA" id="ARBA00023010"/>
    </source>
</evidence>
<evidence type="ECO:0000256" key="6">
    <source>
        <dbReference type="ARBA" id="ARBA00023140"/>
    </source>
</evidence>
<keyword evidence="14" id="KW-1185">Reference proteome</keyword>
<evidence type="ECO:0000256" key="8">
    <source>
        <dbReference type="ARBA" id="ARBA00029691"/>
    </source>
</evidence>
<keyword evidence="3 10" id="KW-0653">Protein transport</keyword>
<comment type="caution">
    <text evidence="13">The sequence shown here is derived from an EMBL/GenBank/DDBJ whole genome shotgun (WGS) entry which is preliminary data.</text>
</comment>
<dbReference type="EMBL" id="SGPL01000753">
    <property type="protein sequence ID" value="THH07746.1"/>
    <property type="molecule type" value="Genomic_DNA"/>
</dbReference>
<feature type="region of interest" description="Disordered" evidence="11">
    <location>
        <begin position="1"/>
        <end position="39"/>
    </location>
</feature>
<dbReference type="InterPro" id="IPR006785">
    <property type="entry name" value="Pex14_N"/>
</dbReference>
<sequence>MKDNDNDGGSTSVSSPPEAAPSTSQEQPPPQSQPYSVSERTELLERARVFLTSPQVRHEDLFAKRRFLREKGLSEVEIDGLLQELPLQTPLVPPRTYPRPPPSNLPNLLAGLFRIFTWVAGGSSALLLLYYRFLLPRLTKSSLARRSIVNHQRDLLSKLTSSLSEMKETQKASFEILPHPEPYKEEARYAQCSTLDDVVAASEGKQDIPEIALLRCALADFAKQGQQPSLEELFREVSTKLPWFESDPSYQERVWATLSNHPFFLNTEESASKPGRWLYLPPTPLAPNPLESSLHLLKSALPLTNADSSPHRFQHTLQSLIDFTGYLTTQTYSLSSALPRSSGLGGPALSPEEDEGYSDLIIVLPELQENLHAAPAF</sequence>
<evidence type="ECO:0000256" key="10">
    <source>
        <dbReference type="RuleBase" id="RU367032"/>
    </source>
</evidence>
<dbReference type="PANTHER" id="PTHR23058">
    <property type="entry name" value="PEROXISOMAL MEMBRANE PROTEIN PEX14"/>
    <property type="match status" value="1"/>
</dbReference>
<name>A0A4S4L817_9AGAM</name>
<keyword evidence="2 10" id="KW-0813">Transport</keyword>
<reference evidence="13 14" key="1">
    <citation type="submission" date="2019-02" db="EMBL/GenBank/DDBJ databases">
        <title>Genome sequencing of the rare red list fungi Bondarzewia mesenterica.</title>
        <authorList>
            <person name="Buettner E."/>
            <person name="Kellner H."/>
        </authorList>
    </citation>
    <scope>NUCLEOTIDE SEQUENCE [LARGE SCALE GENOMIC DNA]</scope>
    <source>
        <strain evidence="13 14">DSM 108281</strain>
    </source>
</reference>
<dbReference type="Pfam" id="PF04695">
    <property type="entry name" value="Pex14_N"/>
    <property type="match status" value="1"/>
</dbReference>
<evidence type="ECO:0000256" key="11">
    <source>
        <dbReference type="SAM" id="MobiDB-lite"/>
    </source>
</evidence>
<evidence type="ECO:0000313" key="14">
    <source>
        <dbReference type="Proteomes" id="UP000310158"/>
    </source>
</evidence>
<dbReference type="Gene3D" id="1.10.10.10">
    <property type="entry name" value="Winged helix-like DNA-binding domain superfamily/Winged helix DNA-binding domain"/>
    <property type="match status" value="1"/>
</dbReference>
<evidence type="ECO:0000259" key="12">
    <source>
        <dbReference type="Pfam" id="PF04695"/>
    </source>
</evidence>
<dbReference type="GO" id="GO:0016560">
    <property type="term" value="P:protein import into peroxisome matrix, docking"/>
    <property type="evidence" value="ECO:0007669"/>
    <property type="project" value="UniProtKB-UniRule"/>
</dbReference>
<dbReference type="PANTHER" id="PTHR23058:SF0">
    <property type="entry name" value="PEROXISOMAL MEMBRANE PROTEIN PEX14"/>
    <property type="match status" value="1"/>
</dbReference>
<dbReference type="InterPro" id="IPR036388">
    <property type="entry name" value="WH-like_DNA-bd_sf"/>
</dbReference>
<dbReference type="Proteomes" id="UP000310158">
    <property type="component" value="Unassembled WGS sequence"/>
</dbReference>
<dbReference type="InterPro" id="IPR025655">
    <property type="entry name" value="PEX14"/>
</dbReference>
<dbReference type="GO" id="GO:0005778">
    <property type="term" value="C:peroxisomal membrane"/>
    <property type="evidence" value="ECO:0007669"/>
    <property type="project" value="UniProtKB-SubCell"/>
</dbReference>
<keyword evidence="6 10" id="KW-0576">Peroxisome</keyword>
<proteinExistence type="inferred from homology"/>
<dbReference type="GO" id="GO:0005102">
    <property type="term" value="F:signaling receptor binding"/>
    <property type="evidence" value="ECO:0007669"/>
    <property type="project" value="TreeGrafter"/>
</dbReference>
<evidence type="ECO:0000313" key="13">
    <source>
        <dbReference type="EMBL" id="THH07746.1"/>
    </source>
</evidence>
<evidence type="ECO:0000256" key="9">
    <source>
        <dbReference type="ARBA" id="ARBA00046271"/>
    </source>
</evidence>
<feature type="domain" description="Peroxisome membrane anchor protein Pex14p N-terminal" evidence="12">
    <location>
        <begin position="39"/>
        <end position="84"/>
    </location>
</feature>
<comment type="subcellular location">
    <subcellularLocation>
        <location evidence="9 10">Peroxisome membrane</location>
    </subcellularLocation>
</comment>
<dbReference type="OrthoDB" id="441517at2759"/>
<evidence type="ECO:0000256" key="2">
    <source>
        <dbReference type="ARBA" id="ARBA00022448"/>
    </source>
</evidence>
<dbReference type="GO" id="GO:1990429">
    <property type="term" value="C:peroxisomal importomer complex"/>
    <property type="evidence" value="ECO:0007669"/>
    <property type="project" value="TreeGrafter"/>
</dbReference>
<gene>
    <name evidence="13" type="ORF">EW146_g9218</name>
</gene>
<evidence type="ECO:0000256" key="3">
    <source>
        <dbReference type="ARBA" id="ARBA00022927"/>
    </source>
</evidence>
<evidence type="ECO:0000256" key="7">
    <source>
        <dbReference type="ARBA" id="ARBA00029502"/>
    </source>
</evidence>
<organism evidence="13 14">
    <name type="scientific">Bondarzewia mesenterica</name>
    <dbReference type="NCBI Taxonomy" id="1095465"/>
    <lineage>
        <taxon>Eukaryota</taxon>
        <taxon>Fungi</taxon>
        <taxon>Dikarya</taxon>
        <taxon>Basidiomycota</taxon>
        <taxon>Agaricomycotina</taxon>
        <taxon>Agaricomycetes</taxon>
        <taxon>Russulales</taxon>
        <taxon>Bondarzewiaceae</taxon>
        <taxon>Bondarzewia</taxon>
    </lineage>
</organism>